<dbReference type="AlphaFoldDB" id="A0A1V2A6Z4"/>
<evidence type="ECO:0000313" key="4">
    <source>
        <dbReference type="Proteomes" id="UP000188613"/>
    </source>
</evidence>
<accession>A0A1V2A6Z4</accession>
<dbReference type="STRING" id="1714355.BTO28_11405"/>
<organism evidence="3 4">
    <name type="scientific">Domibacillus epiphyticus</name>
    <dbReference type="NCBI Taxonomy" id="1714355"/>
    <lineage>
        <taxon>Bacteria</taxon>
        <taxon>Bacillati</taxon>
        <taxon>Bacillota</taxon>
        <taxon>Bacilli</taxon>
        <taxon>Bacillales</taxon>
        <taxon>Bacillaceae</taxon>
        <taxon>Domibacillus</taxon>
    </lineage>
</organism>
<protein>
    <recommendedName>
        <fullName evidence="2">ATP-grasp domain-containing protein</fullName>
    </recommendedName>
</protein>
<dbReference type="Proteomes" id="UP000188613">
    <property type="component" value="Unassembled WGS sequence"/>
</dbReference>
<dbReference type="GO" id="GO:0046872">
    <property type="term" value="F:metal ion binding"/>
    <property type="evidence" value="ECO:0007669"/>
    <property type="project" value="InterPro"/>
</dbReference>
<evidence type="ECO:0000313" key="3">
    <source>
        <dbReference type="EMBL" id="OMP66642.1"/>
    </source>
</evidence>
<evidence type="ECO:0000259" key="2">
    <source>
        <dbReference type="PROSITE" id="PS50975"/>
    </source>
</evidence>
<comment type="caution">
    <text evidence="3">The sequence shown here is derived from an EMBL/GenBank/DDBJ whole genome shotgun (WGS) entry which is preliminary data.</text>
</comment>
<name>A0A1V2A6Z4_9BACI</name>
<dbReference type="GO" id="GO:0005524">
    <property type="term" value="F:ATP binding"/>
    <property type="evidence" value="ECO:0007669"/>
    <property type="project" value="UniProtKB-UniRule"/>
</dbReference>
<dbReference type="SUPFAM" id="SSF56059">
    <property type="entry name" value="Glutathione synthetase ATP-binding domain-like"/>
    <property type="match status" value="1"/>
</dbReference>
<evidence type="ECO:0000256" key="1">
    <source>
        <dbReference type="PROSITE-ProRule" id="PRU00409"/>
    </source>
</evidence>
<dbReference type="InterPro" id="IPR003806">
    <property type="entry name" value="ATP-grasp_PylC-type"/>
</dbReference>
<dbReference type="Pfam" id="PF02655">
    <property type="entry name" value="ATP-grasp_3"/>
    <property type="match status" value="1"/>
</dbReference>
<dbReference type="Gene3D" id="3.30.470.20">
    <property type="entry name" value="ATP-grasp fold, B domain"/>
    <property type="match status" value="1"/>
</dbReference>
<keyword evidence="1" id="KW-0067">ATP-binding</keyword>
<keyword evidence="1" id="KW-0547">Nucleotide-binding</keyword>
<dbReference type="InterPro" id="IPR011761">
    <property type="entry name" value="ATP-grasp"/>
</dbReference>
<dbReference type="InterPro" id="IPR053269">
    <property type="entry name" value="Asp-Met_ligase"/>
</dbReference>
<keyword evidence="4" id="KW-1185">Reference proteome</keyword>
<feature type="domain" description="ATP-grasp" evidence="2">
    <location>
        <begin position="152"/>
        <end position="339"/>
    </location>
</feature>
<sequence length="410" mass="47026">MGERALPYASYVEQRGMAIRPSQSVQDIYGKDFVYNPKLYARDYQHFADDWLSLEALTGRELSVLGNMPIVCHEAAVTEAALDLFQKAGLQVPSVRYTYRNDLEYIQLLHKLRKQNKKIIFQYPHPVEEVPSDQYWVEPDVLAYVSDKRNIPELVPPENVPDRKMMSLDQILKEKPALPIILKTGDGRPTSGGCGVLLIEKEEQLYEIGESFGDLSNIIVEEYIPYDQNFGFHYVADKTGEIRFLGKSEQIINEDSCFRGSWISKDEDNMSHIIEAGYRVMKKIAEKGYVGMAGFDVLIRGDRFYFIDLNIRFNASTSGLMLYDDLQKKEGKEIVRLCNLEWQDDFQDLVPILEKYVMDRQFVPLSVLDAGYFEGENRASKVIGLVTGHSREEVTGVLDEMDRDGLCHRE</sequence>
<dbReference type="PANTHER" id="PTHR37018:SF1">
    <property type="entry name" value="CULTURE SPECIFIC PROTEIN, PUTATIVE (AFU_ORTHOLOGUE AFUA_2G00130)-RELATED"/>
    <property type="match status" value="1"/>
</dbReference>
<dbReference type="EMBL" id="MSFI01000019">
    <property type="protein sequence ID" value="OMP66642.1"/>
    <property type="molecule type" value="Genomic_DNA"/>
</dbReference>
<dbReference type="PANTHER" id="PTHR37018">
    <property type="entry name" value="CULTURE SPECIFIC PROTEIN, PUTATIVE (AFU_ORTHOLOGUE AFUA_2G00130)-RELATED"/>
    <property type="match status" value="1"/>
</dbReference>
<dbReference type="PROSITE" id="PS50975">
    <property type="entry name" value="ATP_GRASP"/>
    <property type="match status" value="1"/>
</dbReference>
<reference evidence="3 4" key="1">
    <citation type="submission" date="2016-12" db="EMBL/GenBank/DDBJ databases">
        <title>Domibacillus sp. SAB 38T whole genome sequencing.</title>
        <authorList>
            <person name="Verma A."/>
            <person name="Ojha A.K."/>
            <person name="Krishnamurthi S."/>
        </authorList>
    </citation>
    <scope>NUCLEOTIDE SEQUENCE [LARGE SCALE GENOMIC DNA]</scope>
    <source>
        <strain evidence="3 4">SAB 38</strain>
    </source>
</reference>
<proteinExistence type="predicted"/>
<gene>
    <name evidence="3" type="ORF">BTO28_11405</name>
</gene>